<dbReference type="GO" id="GO:0008270">
    <property type="term" value="F:zinc ion binding"/>
    <property type="evidence" value="ECO:0007669"/>
    <property type="project" value="TreeGrafter"/>
</dbReference>
<keyword evidence="10" id="KW-1185">Reference proteome</keyword>
<keyword evidence="4" id="KW-0547">Nucleotide-binding</keyword>
<evidence type="ECO:0000256" key="3">
    <source>
        <dbReference type="ARBA" id="ARBA00022723"/>
    </source>
</evidence>
<evidence type="ECO:0000256" key="2">
    <source>
        <dbReference type="ARBA" id="ARBA00022596"/>
    </source>
</evidence>
<dbReference type="RefSeq" id="WP_022602557.1">
    <property type="nucleotide sequence ID" value="NZ_KI440832.1"/>
</dbReference>
<dbReference type="AlphaFoldDB" id="A0A495WMC4"/>
<keyword evidence="6" id="KW-0862">Zinc</keyword>
<evidence type="ECO:0000259" key="8">
    <source>
        <dbReference type="Pfam" id="PF02492"/>
    </source>
</evidence>
<keyword evidence="3" id="KW-0479">Metal-binding</keyword>
<dbReference type="SUPFAM" id="SSF52540">
    <property type="entry name" value="P-loop containing nucleoside triphosphate hydrolases"/>
    <property type="match status" value="1"/>
</dbReference>
<dbReference type="PANTHER" id="PTHR30134:SF2">
    <property type="entry name" value="HYDROGENASE MATURATION FACTOR HYPB"/>
    <property type="match status" value="1"/>
</dbReference>
<organism evidence="9 10">
    <name type="scientific">Coprobacter fastidiosus NSB1 = JCM 33896</name>
    <dbReference type="NCBI Taxonomy" id="1349822"/>
    <lineage>
        <taxon>Bacteria</taxon>
        <taxon>Pseudomonadati</taxon>
        <taxon>Bacteroidota</taxon>
        <taxon>Bacteroidia</taxon>
        <taxon>Bacteroidales</taxon>
        <taxon>Barnesiellaceae</taxon>
        <taxon>Coprobacter</taxon>
    </lineage>
</organism>
<dbReference type="Proteomes" id="UP000269493">
    <property type="component" value="Unassembled WGS sequence"/>
</dbReference>
<reference evidence="9 10" key="1">
    <citation type="submission" date="2018-10" db="EMBL/GenBank/DDBJ databases">
        <title>Genomic Encyclopedia of Archaeal and Bacterial Type Strains, Phase II (KMG-II): from individual species to whole genera.</title>
        <authorList>
            <person name="Goeker M."/>
        </authorList>
    </citation>
    <scope>NUCLEOTIDE SEQUENCE [LARGE SCALE GENOMIC DNA]</scope>
    <source>
        <strain evidence="9 10">NSB1</strain>
    </source>
</reference>
<comment type="similarity">
    <text evidence="1">Belongs to the SIMIBI class G3E GTPase family. HypB/HupM subfamily.</text>
</comment>
<evidence type="ECO:0000256" key="1">
    <source>
        <dbReference type="ARBA" id="ARBA00006211"/>
    </source>
</evidence>
<accession>A0A495WMC4</accession>
<name>A0A495WMC4_9BACT</name>
<dbReference type="PANTHER" id="PTHR30134">
    <property type="entry name" value="HYDROGENASE PROTEIN ASSEMBLY PROTEIN, NICKEL CHAPERONE"/>
    <property type="match status" value="1"/>
</dbReference>
<dbReference type="Gene3D" id="3.40.50.300">
    <property type="entry name" value="P-loop containing nucleotide triphosphate hydrolases"/>
    <property type="match status" value="1"/>
</dbReference>
<dbReference type="OrthoDB" id="9802035at2"/>
<dbReference type="PIRSF" id="PIRSF005624">
    <property type="entry name" value="Ni-bind_GTPase"/>
    <property type="match status" value="1"/>
</dbReference>
<evidence type="ECO:0000256" key="5">
    <source>
        <dbReference type="ARBA" id="ARBA00022801"/>
    </source>
</evidence>
<gene>
    <name evidence="9" type="ORF">BC742_0046</name>
</gene>
<sequence>MCETCGCDHLIDGITHEEMHALGIAHEHERHHSENRNSREHLVEQNILSENNLIAARNRGYFEAKSVFVLNMVSSPGSGKTTLLEKTLFNLKSRLPIAVIEGDQQTDNDADRIRKLDIPCIQINTQNGCHLDAAMIHRAVKKMNLQDNSLLFIENVGNLVCPALFDLGENKRVVLISVTEGDDKPLKYPYMFDSADICVINKIDLLPYVDSKIERIQDNALKINSNLIFFELSATVGTGIDRWCDFLCDQVKKING</sequence>
<dbReference type="GO" id="GO:0016151">
    <property type="term" value="F:nickel cation binding"/>
    <property type="evidence" value="ECO:0007669"/>
    <property type="project" value="InterPro"/>
</dbReference>
<evidence type="ECO:0000256" key="4">
    <source>
        <dbReference type="ARBA" id="ARBA00022741"/>
    </source>
</evidence>
<evidence type="ECO:0000256" key="7">
    <source>
        <dbReference type="ARBA" id="ARBA00023134"/>
    </source>
</evidence>
<dbReference type="InterPro" id="IPR027417">
    <property type="entry name" value="P-loop_NTPase"/>
</dbReference>
<dbReference type="GO" id="GO:0051604">
    <property type="term" value="P:protein maturation"/>
    <property type="evidence" value="ECO:0007669"/>
    <property type="project" value="InterPro"/>
</dbReference>
<keyword evidence="7" id="KW-0342">GTP-binding</keyword>
<proteinExistence type="inferred from homology"/>
<dbReference type="InterPro" id="IPR004392">
    <property type="entry name" value="Hyd_mat_HypB"/>
</dbReference>
<dbReference type="GeneID" id="92927206"/>
<dbReference type="InterPro" id="IPR003495">
    <property type="entry name" value="CobW/HypB/UreG_nucleotide-bd"/>
</dbReference>
<dbReference type="NCBIfam" id="TIGR00073">
    <property type="entry name" value="hypB"/>
    <property type="match status" value="1"/>
</dbReference>
<evidence type="ECO:0000256" key="6">
    <source>
        <dbReference type="ARBA" id="ARBA00022833"/>
    </source>
</evidence>
<evidence type="ECO:0000313" key="10">
    <source>
        <dbReference type="Proteomes" id="UP000269493"/>
    </source>
</evidence>
<dbReference type="Pfam" id="PF02492">
    <property type="entry name" value="cobW"/>
    <property type="match status" value="1"/>
</dbReference>
<dbReference type="CDD" id="cd05390">
    <property type="entry name" value="HypB"/>
    <property type="match status" value="1"/>
</dbReference>
<protein>
    <submittedName>
        <fullName evidence="9">Hydrogenase nickel incorporation protein HypB</fullName>
    </submittedName>
</protein>
<keyword evidence="2" id="KW-0533">Nickel</keyword>
<dbReference type="GO" id="GO:0003924">
    <property type="term" value="F:GTPase activity"/>
    <property type="evidence" value="ECO:0007669"/>
    <property type="project" value="InterPro"/>
</dbReference>
<comment type="caution">
    <text evidence="9">The sequence shown here is derived from an EMBL/GenBank/DDBJ whole genome shotgun (WGS) entry which is preliminary data.</text>
</comment>
<dbReference type="EMBL" id="RBXN01000001">
    <property type="protein sequence ID" value="RKT61008.1"/>
    <property type="molecule type" value="Genomic_DNA"/>
</dbReference>
<evidence type="ECO:0000313" key="9">
    <source>
        <dbReference type="EMBL" id="RKT61008.1"/>
    </source>
</evidence>
<dbReference type="GO" id="GO:0005525">
    <property type="term" value="F:GTP binding"/>
    <property type="evidence" value="ECO:0007669"/>
    <property type="project" value="UniProtKB-KW"/>
</dbReference>
<keyword evidence="5" id="KW-0378">Hydrolase</keyword>
<feature type="domain" description="CobW/HypB/UreG nucleotide-binding" evidence="8">
    <location>
        <begin position="70"/>
        <end position="229"/>
    </location>
</feature>